<feature type="chain" id="PRO_5046769005" description="Signal peptidase I" evidence="1">
    <location>
        <begin position="23"/>
        <end position="599"/>
    </location>
</feature>
<sequence>MLLLTIAALATVLGMTSSFSTAAFTSQSTNQPAVFAAAADWTPPTVTMNSPGSAVGGTITVSATASDANSGVASVLVEYLGPTGSWTSICTATASPWSCSWNTTAGADGSYALRATATDKAANVTVSDPVSTTVANNFTVVLSDPGSYLRGTPTLSGAIYGGGSLTYSVTVEYAVSGTTTWRTACTTGAVVTMSFGCAWPTGTLANGAYDLRATATSGRTSGISASVTDVVVDNAAPAVTMSDPGATLSGTVTLAATSTDVDSGVNQVVLQYAPAGTSTWATACTIGSAPFSCRFDTTKLTNASYDFRAVSADTAGNSATSVAVTGRTVDNTVSSVAMEDPGAYLTGTVTLSATATARTGVASVAIQRSSSGAATWTTVCSLAGGTSPYSCAWSSTTTPDGLYDFRAVLTETGGAVTTSSVVIARRVDNTALRGYDVQATNGGATVGKVEANDILTLTYTDTVKPASITSTFTGASLAVQVRIRDGGVLGLTTKDDTLDVLVGGNVVNLGSVNLKEDFVRTGKTSVFNATMTASTSVVGASNRTVITLKLGAVSSGGALRTVSTAQNLVWSPSTGATDTFGTTSSGAPVTELGTMDRDF</sequence>
<protein>
    <recommendedName>
        <fullName evidence="4">Signal peptidase I</fullName>
    </recommendedName>
</protein>
<gene>
    <name evidence="2" type="ORF">GCM10009721_09510</name>
</gene>
<organism evidence="2 3">
    <name type="scientific">Terrabacter tumescens</name>
    <dbReference type="NCBI Taxonomy" id="60443"/>
    <lineage>
        <taxon>Bacteria</taxon>
        <taxon>Bacillati</taxon>
        <taxon>Actinomycetota</taxon>
        <taxon>Actinomycetes</taxon>
        <taxon>Micrococcales</taxon>
        <taxon>Intrasporangiaceae</taxon>
        <taxon>Terrabacter</taxon>
    </lineage>
</organism>
<dbReference type="InterPro" id="IPR013783">
    <property type="entry name" value="Ig-like_fold"/>
</dbReference>
<accession>A0ABQ2HPZ1</accession>
<dbReference type="EMBL" id="BMNZ01000002">
    <property type="protein sequence ID" value="GGM86807.1"/>
    <property type="molecule type" value="Genomic_DNA"/>
</dbReference>
<keyword evidence="3" id="KW-1185">Reference proteome</keyword>
<dbReference type="Pfam" id="PF17957">
    <property type="entry name" value="Big_7"/>
    <property type="match status" value="1"/>
</dbReference>
<dbReference type="Proteomes" id="UP000623461">
    <property type="component" value="Unassembled WGS sequence"/>
</dbReference>
<feature type="signal peptide" evidence="1">
    <location>
        <begin position="1"/>
        <end position="22"/>
    </location>
</feature>
<comment type="caution">
    <text evidence="2">The sequence shown here is derived from an EMBL/GenBank/DDBJ whole genome shotgun (WGS) entry which is preliminary data.</text>
</comment>
<name>A0ABQ2HPZ1_9MICO</name>
<proteinExistence type="predicted"/>
<evidence type="ECO:0008006" key="4">
    <source>
        <dbReference type="Google" id="ProtNLM"/>
    </source>
</evidence>
<dbReference type="Gene3D" id="2.60.40.10">
    <property type="entry name" value="Immunoglobulins"/>
    <property type="match status" value="3"/>
</dbReference>
<evidence type="ECO:0000313" key="3">
    <source>
        <dbReference type="Proteomes" id="UP000623461"/>
    </source>
</evidence>
<evidence type="ECO:0000313" key="2">
    <source>
        <dbReference type="EMBL" id="GGM86807.1"/>
    </source>
</evidence>
<reference evidence="3" key="1">
    <citation type="journal article" date="2019" name="Int. J. Syst. Evol. Microbiol.">
        <title>The Global Catalogue of Microorganisms (GCM) 10K type strain sequencing project: providing services to taxonomists for standard genome sequencing and annotation.</title>
        <authorList>
            <consortium name="The Broad Institute Genomics Platform"/>
            <consortium name="The Broad Institute Genome Sequencing Center for Infectious Disease"/>
            <person name="Wu L."/>
            <person name="Ma J."/>
        </authorList>
    </citation>
    <scope>NUCLEOTIDE SEQUENCE [LARGE SCALE GENOMIC DNA]</scope>
    <source>
        <strain evidence="3">JCM 1365</strain>
    </source>
</reference>
<keyword evidence="1" id="KW-0732">Signal</keyword>
<evidence type="ECO:0000256" key="1">
    <source>
        <dbReference type="SAM" id="SignalP"/>
    </source>
</evidence>